<dbReference type="Pfam" id="PF20996">
    <property type="entry name" value="DUF5581_N"/>
    <property type="match status" value="1"/>
</dbReference>
<accession>U3JTI4</accession>
<organism evidence="5 6">
    <name type="scientific">Ficedula albicollis</name>
    <name type="common">Collared flycatcher</name>
    <name type="synonym">Muscicapa albicollis</name>
    <dbReference type="NCBI Taxonomy" id="59894"/>
    <lineage>
        <taxon>Eukaryota</taxon>
        <taxon>Metazoa</taxon>
        <taxon>Chordata</taxon>
        <taxon>Craniata</taxon>
        <taxon>Vertebrata</taxon>
        <taxon>Euteleostomi</taxon>
        <taxon>Archelosauria</taxon>
        <taxon>Archosauria</taxon>
        <taxon>Dinosauria</taxon>
        <taxon>Saurischia</taxon>
        <taxon>Theropoda</taxon>
        <taxon>Coelurosauria</taxon>
        <taxon>Aves</taxon>
        <taxon>Neognathae</taxon>
        <taxon>Neoaves</taxon>
        <taxon>Telluraves</taxon>
        <taxon>Australaves</taxon>
        <taxon>Passeriformes</taxon>
        <taxon>Muscicapidae</taxon>
        <taxon>Ficedula</taxon>
    </lineage>
</organism>
<reference evidence="5" key="2">
    <citation type="submission" date="2025-08" db="UniProtKB">
        <authorList>
            <consortium name="Ensembl"/>
        </authorList>
    </citation>
    <scope>IDENTIFICATION</scope>
</reference>
<dbReference type="CTD" id="79025"/>
<proteinExistence type="predicted"/>
<feature type="region of interest" description="Disordered" evidence="2">
    <location>
        <begin position="371"/>
        <end position="394"/>
    </location>
</feature>
<evidence type="ECO:0000313" key="6">
    <source>
        <dbReference type="Proteomes" id="UP000016665"/>
    </source>
</evidence>
<dbReference type="AlphaFoldDB" id="U3JTI4"/>
<dbReference type="GeneID" id="101820566"/>
<evidence type="ECO:0000256" key="2">
    <source>
        <dbReference type="SAM" id="MobiDB-lite"/>
    </source>
</evidence>
<dbReference type="InterPro" id="IPR049231">
    <property type="entry name" value="DUF5581_N"/>
</dbReference>
<protein>
    <submittedName>
        <fullName evidence="5">Fibronectin type III domain containing 11</fullName>
    </submittedName>
</protein>
<dbReference type="eggNOG" id="ENOG502QW8H">
    <property type="taxonomic scope" value="Eukaryota"/>
</dbReference>
<dbReference type="OrthoDB" id="8699528at2759"/>
<evidence type="ECO:0000259" key="4">
    <source>
        <dbReference type="Pfam" id="PF20996"/>
    </source>
</evidence>
<reference evidence="5" key="3">
    <citation type="submission" date="2025-09" db="UniProtKB">
        <authorList>
            <consortium name="Ensembl"/>
        </authorList>
    </citation>
    <scope>IDENTIFICATION</scope>
</reference>
<dbReference type="HOGENOM" id="CLU_049179_0_0_1"/>
<name>U3JTI4_FICAL</name>
<feature type="domain" description="DUF5581" evidence="3">
    <location>
        <begin position="270"/>
        <end position="374"/>
    </location>
</feature>
<dbReference type="OMA" id="WFTESQE"/>
<feature type="domain" description="DUF5581" evidence="4">
    <location>
        <begin position="98"/>
        <end position="254"/>
    </location>
</feature>
<evidence type="ECO:0000313" key="5">
    <source>
        <dbReference type="Ensembl" id="ENSFALP00000006088.1"/>
    </source>
</evidence>
<dbReference type="KEGG" id="fab:101820566"/>
<dbReference type="InterPro" id="IPR048317">
    <property type="entry name" value="DUF5581_C"/>
</dbReference>
<dbReference type="Ensembl" id="ENSFALT00000006115.2">
    <property type="protein sequence ID" value="ENSFALP00000006088.1"/>
    <property type="gene ID" value="ENSFALG00000005844.2"/>
</dbReference>
<dbReference type="GeneTree" id="ENSGT00390000006008"/>
<dbReference type="Proteomes" id="UP000016665">
    <property type="component" value="Chromosome 20"/>
</dbReference>
<sequence length="394" mass="45404">MVSWFHHATSTFLVPPSHCDKAAGTECRGAAPCHCGVTAPQTRLVAGQSRLALPATPESPSLKPPEPPSFGNMAKVLHEAESTSDSTAPREEQDDNASMEQYLRNKNLVLDFLRSDLNPHHLQYHWNKVHLLKKCYFYLKFEPRHVCVRDQNNMMIFADILQIANPCQLQKIKKVGKKQTEIQLALLTELLEQLERGREELSRYVQICDVETFLSQWDLNIKRVLKLSMFFNKLISLEEPRKLHVKHSLVSQIHLGGALHPPITFSLYTKKPPIFDRIESFACQTWAQLKWFTESQESHLERWQLEIKLVTDDSQTEPGYGRTQEVISNPCVINHLLPGRSYEFKVRRSDTHTLVYSQWHDCIILKTKTHPAEDTKEAPNRSLMRRLTRPTPSV</sequence>
<evidence type="ECO:0000259" key="3">
    <source>
        <dbReference type="Pfam" id="PF17744"/>
    </source>
</evidence>
<dbReference type="InterPro" id="IPR039581">
    <property type="entry name" value="FNDC11"/>
</dbReference>
<keyword evidence="1" id="KW-0175">Coiled coil</keyword>
<feature type="coiled-coil region" evidence="1">
    <location>
        <begin position="177"/>
        <end position="204"/>
    </location>
</feature>
<gene>
    <name evidence="5" type="primary">FNDC11</name>
</gene>
<keyword evidence="6" id="KW-1185">Reference proteome</keyword>
<reference evidence="5 6" key="1">
    <citation type="journal article" date="2012" name="Nature">
        <title>The genomic landscape of species divergence in Ficedula flycatchers.</title>
        <authorList>
            <person name="Ellegren H."/>
            <person name="Smeds L."/>
            <person name="Burri R."/>
            <person name="Olason P.I."/>
            <person name="Backstrom N."/>
            <person name="Kawakami T."/>
            <person name="Kunstner A."/>
            <person name="Makinen H."/>
            <person name="Nadachowska-Brzyska K."/>
            <person name="Qvarnstrom A."/>
            <person name="Uebbing S."/>
            <person name="Wolf J.B."/>
        </authorList>
    </citation>
    <scope>NUCLEOTIDE SEQUENCE [LARGE SCALE GENOMIC DNA]</scope>
</reference>
<dbReference type="PANTHER" id="PTHR14537">
    <property type="entry name" value="FIBRONECTIN TYPE III DOMAIN-CONTAINING PROTEIN 11"/>
    <property type="match status" value="1"/>
</dbReference>
<evidence type="ECO:0000256" key="1">
    <source>
        <dbReference type="SAM" id="Coils"/>
    </source>
</evidence>
<dbReference type="Pfam" id="PF17744">
    <property type="entry name" value="DUF5581"/>
    <property type="match status" value="1"/>
</dbReference>